<feature type="domain" description="Disease resistance R13L4/SHOC-2-like LRR" evidence="3">
    <location>
        <begin position="112"/>
        <end position="275"/>
    </location>
</feature>
<sequence length="399" mass="46146">MAEITSIDYSKRNLEEIPFNIINVKINWLIISDNKIKNIPDNIQNLTALTRIAANDNRIQHISPMITKLKDLNWIDLTRNRLRELPSGFHTLQKVTGLGLSENDFEKIPECIFKMVNIKKFGFFSNRVKSIPPDIRHLKNLVKIDLSNNQLTSLPEEFCELTNLNWLNLSNNKLKKLPNNLNKLINLEELGLGMNQLEELPDLSNLNKLRILPVFRNKIKTVSTSLSNLRSIEKLDFSDNMITEFPSHVLENHTLRYLNLKSNKIKMIPSELIEGVKSKITMLDLSDNLLPHIPLKFFKIFPNISTIRINDNPYVYSKNKVPAQPSLLETCYSKCLNMKYNAPPWISNVFKRVMVCDVCDKYYVKSPYVVYCLSSINEGFTFVVEKMLCSSKCYKSETK</sequence>
<accession>A0A9P6GZV1</accession>
<dbReference type="SMART" id="SM00369">
    <property type="entry name" value="LRR_TYP"/>
    <property type="match status" value="8"/>
</dbReference>
<evidence type="ECO:0000259" key="3">
    <source>
        <dbReference type="Pfam" id="PF23598"/>
    </source>
</evidence>
<reference evidence="4 5" key="1">
    <citation type="journal article" date="2020" name="Genome Biol. Evol.">
        <title>Comparative genomics of strictly vertically transmitted, feminizing microsporidia endosymbionts of amphipod crustaceans.</title>
        <authorList>
            <person name="Cormier A."/>
            <person name="Chebbi M.A."/>
            <person name="Giraud I."/>
            <person name="Wattier R."/>
            <person name="Teixeira M."/>
            <person name="Gilbert C."/>
            <person name="Rigaud T."/>
            <person name="Cordaux R."/>
        </authorList>
    </citation>
    <scope>NUCLEOTIDE SEQUENCE [LARGE SCALE GENOMIC DNA]</scope>
    <source>
        <strain evidence="4 5">Ou3-Ou53</strain>
    </source>
</reference>
<dbReference type="AlphaFoldDB" id="A0A9P6GZV1"/>
<dbReference type="SUPFAM" id="SSF52058">
    <property type="entry name" value="L domain-like"/>
    <property type="match status" value="1"/>
</dbReference>
<comment type="caution">
    <text evidence="4">The sequence shown here is derived from an EMBL/GenBank/DDBJ whole genome shotgun (WGS) entry which is preliminary data.</text>
</comment>
<dbReference type="Gene3D" id="3.80.10.10">
    <property type="entry name" value="Ribonuclease Inhibitor"/>
    <property type="match status" value="2"/>
</dbReference>
<dbReference type="GO" id="GO:0005737">
    <property type="term" value="C:cytoplasm"/>
    <property type="evidence" value="ECO:0007669"/>
    <property type="project" value="TreeGrafter"/>
</dbReference>
<dbReference type="PRINTS" id="PR00019">
    <property type="entry name" value="LEURICHRPT"/>
</dbReference>
<keyword evidence="1" id="KW-0433">Leucine-rich repeat</keyword>
<protein>
    <submittedName>
        <fullName evidence="4">Protein lap4</fullName>
    </submittedName>
</protein>
<dbReference type="InterPro" id="IPR003591">
    <property type="entry name" value="Leu-rich_rpt_typical-subtyp"/>
</dbReference>
<evidence type="ECO:0000313" key="4">
    <source>
        <dbReference type="EMBL" id="KAF9763477.1"/>
    </source>
</evidence>
<proteinExistence type="predicted"/>
<keyword evidence="5" id="KW-1185">Reference proteome</keyword>
<dbReference type="PANTHER" id="PTHR48051:SF1">
    <property type="entry name" value="RAS SUPPRESSOR PROTEIN 1"/>
    <property type="match status" value="1"/>
</dbReference>
<evidence type="ECO:0000313" key="5">
    <source>
        <dbReference type="Proteomes" id="UP000740883"/>
    </source>
</evidence>
<organism evidence="4 5">
    <name type="scientific">Nosema granulosis</name>
    <dbReference type="NCBI Taxonomy" id="83296"/>
    <lineage>
        <taxon>Eukaryota</taxon>
        <taxon>Fungi</taxon>
        <taxon>Fungi incertae sedis</taxon>
        <taxon>Microsporidia</taxon>
        <taxon>Nosematidae</taxon>
        <taxon>Nosema</taxon>
    </lineage>
</organism>
<gene>
    <name evidence="4" type="primary">scrib</name>
    <name evidence="4" type="ORF">NGRA_1242</name>
</gene>
<dbReference type="Proteomes" id="UP000740883">
    <property type="component" value="Unassembled WGS sequence"/>
</dbReference>
<name>A0A9P6GZV1_9MICR</name>
<keyword evidence="2" id="KW-0677">Repeat</keyword>
<dbReference type="SMART" id="SM00364">
    <property type="entry name" value="LRR_BAC"/>
    <property type="match status" value="5"/>
</dbReference>
<dbReference type="InterPro" id="IPR032675">
    <property type="entry name" value="LRR_dom_sf"/>
</dbReference>
<dbReference type="InterPro" id="IPR001611">
    <property type="entry name" value="Leu-rich_rpt"/>
</dbReference>
<evidence type="ECO:0000256" key="1">
    <source>
        <dbReference type="ARBA" id="ARBA00022614"/>
    </source>
</evidence>
<dbReference type="InterPro" id="IPR050216">
    <property type="entry name" value="LRR_domain-containing"/>
</dbReference>
<dbReference type="PROSITE" id="PS51450">
    <property type="entry name" value="LRR"/>
    <property type="match status" value="3"/>
</dbReference>
<dbReference type="InterPro" id="IPR055414">
    <property type="entry name" value="LRR_R13L4/SHOC2-like"/>
</dbReference>
<evidence type="ECO:0000256" key="2">
    <source>
        <dbReference type="ARBA" id="ARBA00022737"/>
    </source>
</evidence>
<dbReference type="EMBL" id="SBJO01000073">
    <property type="protein sequence ID" value="KAF9763477.1"/>
    <property type="molecule type" value="Genomic_DNA"/>
</dbReference>
<dbReference type="PANTHER" id="PTHR48051">
    <property type="match status" value="1"/>
</dbReference>
<dbReference type="OrthoDB" id="660555at2759"/>
<dbReference type="Pfam" id="PF23598">
    <property type="entry name" value="LRR_14"/>
    <property type="match status" value="1"/>
</dbReference>